<protein>
    <submittedName>
        <fullName evidence="2">Uncharacterized protein</fullName>
    </submittedName>
</protein>
<reference evidence="2 3" key="1">
    <citation type="submission" date="2017-02" db="EMBL/GenBank/DDBJ databases">
        <title>The new phylogeny of genus Mycobacterium.</title>
        <authorList>
            <person name="Tortoli E."/>
            <person name="Trovato A."/>
            <person name="Cirillo D.M."/>
        </authorList>
    </citation>
    <scope>NUCLEOTIDE SEQUENCE [LARGE SCALE GENOMIC DNA]</scope>
    <source>
        <strain evidence="2 3">DSM 45057</strain>
    </source>
</reference>
<evidence type="ECO:0000256" key="1">
    <source>
        <dbReference type="SAM" id="MobiDB-lite"/>
    </source>
</evidence>
<comment type="caution">
    <text evidence="2">The sequence shown here is derived from an EMBL/GenBank/DDBJ whole genome shotgun (WGS) entry which is preliminary data.</text>
</comment>
<proteinExistence type="predicted"/>
<evidence type="ECO:0000313" key="2">
    <source>
        <dbReference type="EMBL" id="ORA19158.1"/>
    </source>
</evidence>
<evidence type="ECO:0000313" key="3">
    <source>
        <dbReference type="Proteomes" id="UP000192284"/>
    </source>
</evidence>
<dbReference type="EMBL" id="MVHE01000031">
    <property type="protein sequence ID" value="ORA19158.1"/>
    <property type="molecule type" value="Genomic_DNA"/>
</dbReference>
<organism evidence="2 3">
    <name type="scientific">Mycobacterium angelicum</name>
    <dbReference type="NCBI Taxonomy" id="470074"/>
    <lineage>
        <taxon>Bacteria</taxon>
        <taxon>Bacillati</taxon>
        <taxon>Actinomycetota</taxon>
        <taxon>Actinomycetes</taxon>
        <taxon>Mycobacteriales</taxon>
        <taxon>Mycobacteriaceae</taxon>
        <taxon>Mycobacterium</taxon>
    </lineage>
</organism>
<feature type="region of interest" description="Disordered" evidence="1">
    <location>
        <begin position="16"/>
        <end position="56"/>
    </location>
</feature>
<name>A0A1W9ZNH1_MYCAN</name>
<keyword evidence="3" id="KW-1185">Reference proteome</keyword>
<dbReference type="Proteomes" id="UP000192284">
    <property type="component" value="Unassembled WGS sequence"/>
</dbReference>
<accession>A0A1W9ZNH1</accession>
<gene>
    <name evidence="2" type="ORF">BST12_17760</name>
</gene>
<dbReference type="AlphaFoldDB" id="A0A1W9ZNH1"/>
<sequence length="88" mass="9320">MRSVRSCEQVAAMRASALSATESTGRAGHQIPHAHPPSLDPLRPFAPRRDGNGQHAMAGRGVLHLWWVAAGDHEAATGVDSHAQGRPV</sequence>